<gene>
    <name evidence="1" type="ORF">SCHPADRAFT_1000432</name>
</gene>
<dbReference type="Proteomes" id="UP000053477">
    <property type="component" value="Unassembled WGS sequence"/>
</dbReference>
<evidence type="ECO:0008006" key="3">
    <source>
        <dbReference type="Google" id="ProtNLM"/>
    </source>
</evidence>
<accession>A0A0H2RI81</accession>
<dbReference type="InParanoid" id="A0A0H2RI81"/>
<evidence type="ECO:0000313" key="2">
    <source>
        <dbReference type="Proteomes" id="UP000053477"/>
    </source>
</evidence>
<sequence>MLRRFWKRKKGASEVPRGDTANWTRWSEQLRNPTRHLTYDDFLSSYVYREGATISTMFSSDAEAEREKLSVPLQKSFTGPSYVLSAEVASARLSGLGLEGILRQMNAILGTERKLSTGMHALLHFCNHSFVDFGQAYALLRPRWHMDPSEALENIEMRRKEDQDLRSRALEEDVVVDPNIPPRRLWDLWSNRVVPFWVVQVGPFDEPRFWLAVSHSWAEETHRHGVASPINGHEWPVPIPKDTSLDLIRIELLNLVASFLSEEKRWMNWVRRKTSPLAERNLVWLDVLCLRQEGVPSNEVLRRAEWKLDVPTIGPIYSQARGIVYYFNGLGRSFEVSPTDKVNPRHWLNRAWTLQETRATIIVAGQSPSSPNVPKSVFLWGADDRKEWDRTRDASDNKVVKTLMTTFTECSSFGIWEMLSSMRQRSATSELDKIAGLIFCFNEFNPPLPAYIVGENPEDAWDRLIRATDRYYRGFIFFLFPETGNGKYVWYPSWQQINDIDVLPTGDCSMEGGINFDEHSNVYSLACYYIEHCLVEGLSEHAVHMDPSSRIGNVVVPDKDGEAHTFAITANHKTYASDGYYDLVGISPKSDGISHETRWVIALKADEGFVKKVTVVKFIGFETNEAMSVLAEKFGESTIRLL</sequence>
<keyword evidence="2" id="KW-1185">Reference proteome</keyword>
<reference evidence="1 2" key="1">
    <citation type="submission" date="2015-04" db="EMBL/GenBank/DDBJ databases">
        <title>Complete genome sequence of Schizopora paradoxa KUC8140, a cosmopolitan wood degrader in East Asia.</title>
        <authorList>
            <consortium name="DOE Joint Genome Institute"/>
            <person name="Min B."/>
            <person name="Park H."/>
            <person name="Jang Y."/>
            <person name="Kim J.-J."/>
            <person name="Kim K.H."/>
            <person name="Pangilinan J."/>
            <person name="Lipzen A."/>
            <person name="Riley R."/>
            <person name="Grigoriev I.V."/>
            <person name="Spatafora J.W."/>
            <person name="Choi I.-G."/>
        </authorList>
    </citation>
    <scope>NUCLEOTIDE SEQUENCE [LARGE SCALE GENOMIC DNA]</scope>
    <source>
        <strain evidence="1 2">KUC8140</strain>
    </source>
</reference>
<protein>
    <recommendedName>
        <fullName evidence="3">Heterokaryon incompatibility domain-containing protein</fullName>
    </recommendedName>
</protein>
<name>A0A0H2RI81_9AGAM</name>
<dbReference type="OrthoDB" id="5418601at2759"/>
<proteinExistence type="predicted"/>
<evidence type="ECO:0000313" key="1">
    <source>
        <dbReference type="EMBL" id="KLO09173.1"/>
    </source>
</evidence>
<dbReference type="AlphaFoldDB" id="A0A0H2RI81"/>
<organism evidence="1 2">
    <name type="scientific">Schizopora paradoxa</name>
    <dbReference type="NCBI Taxonomy" id="27342"/>
    <lineage>
        <taxon>Eukaryota</taxon>
        <taxon>Fungi</taxon>
        <taxon>Dikarya</taxon>
        <taxon>Basidiomycota</taxon>
        <taxon>Agaricomycotina</taxon>
        <taxon>Agaricomycetes</taxon>
        <taxon>Hymenochaetales</taxon>
        <taxon>Schizoporaceae</taxon>
        <taxon>Schizopora</taxon>
    </lineage>
</organism>
<dbReference type="EMBL" id="KQ086064">
    <property type="protein sequence ID" value="KLO09173.1"/>
    <property type="molecule type" value="Genomic_DNA"/>
</dbReference>